<accession>A0A2V2N627</accession>
<evidence type="ECO:0000259" key="1">
    <source>
        <dbReference type="Pfam" id="PF13439"/>
    </source>
</evidence>
<evidence type="ECO:0000313" key="3">
    <source>
        <dbReference type="Proteomes" id="UP000245657"/>
    </source>
</evidence>
<organism evidence="2 3">
    <name type="scientific">Methanospirillum lacunae</name>
    <dbReference type="NCBI Taxonomy" id="668570"/>
    <lineage>
        <taxon>Archaea</taxon>
        <taxon>Methanobacteriati</taxon>
        <taxon>Methanobacteriota</taxon>
        <taxon>Stenosarchaea group</taxon>
        <taxon>Methanomicrobia</taxon>
        <taxon>Methanomicrobiales</taxon>
        <taxon>Methanospirillaceae</taxon>
        <taxon>Methanospirillum</taxon>
    </lineage>
</organism>
<name>A0A2V2N627_9EURY</name>
<dbReference type="InterPro" id="IPR028098">
    <property type="entry name" value="Glyco_trans_4-like_N"/>
</dbReference>
<feature type="domain" description="Glycosyltransferase subfamily 4-like N-terminal" evidence="1">
    <location>
        <begin position="17"/>
        <end position="186"/>
    </location>
</feature>
<protein>
    <submittedName>
        <fullName evidence="2">Sugar transferase</fullName>
    </submittedName>
</protein>
<dbReference type="PANTHER" id="PTHR12526">
    <property type="entry name" value="GLYCOSYLTRANSFERASE"/>
    <property type="match status" value="1"/>
</dbReference>
<dbReference type="Pfam" id="PF13692">
    <property type="entry name" value="Glyco_trans_1_4"/>
    <property type="match status" value="1"/>
</dbReference>
<gene>
    <name evidence="2" type="ORF">DK846_08090</name>
</gene>
<dbReference type="PANTHER" id="PTHR12526:SF634">
    <property type="entry name" value="BLL3361 PROTEIN"/>
    <property type="match status" value="1"/>
</dbReference>
<sequence length="383" mass="44182">MNQRTVVVIGPSPRFLSGISYYTLRLSNALADHLQVTSLLFRYMLPQRLFPGWKRVGTDLTSLKYSETIRVYEILDWYNPVTWIQASHEFKDAEVIILEWWTSSVAHMFLAMLLMNVKKIPVIIEFHEVVDPLEFSFGPIRIYARLMGRLIRRMACRYVVHSEHDRHLISTHYRIPETRIGVIPHGLYDQYPILEQIDTKRSLKVSDYFVFLFFGLIRPYKGVIHLIHAFEMLPEAIRNDSFLFIVGEAWEDHASLDAVQTSPASDRIRLLNKYASDDEIPVYFSSADALVLPYTRASQSGVAHIGISYGLPIIASQVGGLAESLSGYGGTTFVQPEDERELAHAMEQVHSMRYQRYQVPSDLKWESVAQKYEKEISFISNRE</sequence>
<dbReference type="GeneID" id="97548195"/>
<keyword evidence="2" id="KW-0808">Transferase</keyword>
<dbReference type="Pfam" id="PF13439">
    <property type="entry name" value="Glyco_transf_4"/>
    <property type="match status" value="1"/>
</dbReference>
<evidence type="ECO:0000313" key="2">
    <source>
        <dbReference type="EMBL" id="PWR71948.1"/>
    </source>
</evidence>
<dbReference type="OrthoDB" id="131038at2157"/>
<dbReference type="RefSeq" id="WP_109968438.1">
    <property type="nucleotide sequence ID" value="NZ_CP176093.1"/>
</dbReference>
<dbReference type="GO" id="GO:0016740">
    <property type="term" value="F:transferase activity"/>
    <property type="evidence" value="ECO:0007669"/>
    <property type="project" value="UniProtKB-KW"/>
</dbReference>
<keyword evidence="3" id="KW-1185">Reference proteome</keyword>
<proteinExistence type="predicted"/>
<dbReference type="AlphaFoldDB" id="A0A2V2N627"/>
<dbReference type="Proteomes" id="UP000245657">
    <property type="component" value="Unassembled WGS sequence"/>
</dbReference>
<comment type="caution">
    <text evidence="2">The sequence shown here is derived from an EMBL/GenBank/DDBJ whole genome shotgun (WGS) entry which is preliminary data.</text>
</comment>
<dbReference type="EMBL" id="QGMY01000007">
    <property type="protein sequence ID" value="PWR71948.1"/>
    <property type="molecule type" value="Genomic_DNA"/>
</dbReference>
<dbReference type="Gene3D" id="3.40.50.2000">
    <property type="entry name" value="Glycogen Phosphorylase B"/>
    <property type="match status" value="2"/>
</dbReference>
<reference evidence="2 3" key="1">
    <citation type="submission" date="2018-05" db="EMBL/GenBank/DDBJ databases">
        <title>Draft genome of Methanospirillum lacunae Ki8-1.</title>
        <authorList>
            <person name="Dueholm M.S."/>
            <person name="Nielsen P.H."/>
            <person name="Bakmann L.F."/>
            <person name="Otzen D.E."/>
        </authorList>
    </citation>
    <scope>NUCLEOTIDE SEQUENCE [LARGE SCALE GENOMIC DNA]</scope>
    <source>
        <strain evidence="2 3">Ki8-1</strain>
    </source>
</reference>
<dbReference type="SUPFAM" id="SSF53756">
    <property type="entry name" value="UDP-Glycosyltransferase/glycogen phosphorylase"/>
    <property type="match status" value="1"/>
</dbReference>